<evidence type="ECO:0000256" key="6">
    <source>
        <dbReference type="ARBA" id="ARBA00023242"/>
    </source>
</evidence>
<evidence type="ECO:0000256" key="4">
    <source>
        <dbReference type="ARBA" id="ARBA00023125"/>
    </source>
</evidence>
<dbReference type="InterPro" id="IPR011598">
    <property type="entry name" value="bHLH_dom"/>
</dbReference>
<reference evidence="9 10" key="1">
    <citation type="submission" date="2024-01" db="EMBL/GenBank/DDBJ databases">
        <title>The genomes of 5 underutilized Papilionoideae crops provide insights into root nodulation and disease resistanc.</title>
        <authorList>
            <person name="Yuan L."/>
        </authorList>
    </citation>
    <scope>NUCLEOTIDE SEQUENCE [LARGE SCALE GENOMIC DNA]</scope>
    <source>
        <strain evidence="9">ZHUSHIDOU_FW_LH</strain>
        <tissue evidence="9">Leaf</tissue>
    </source>
</reference>
<gene>
    <name evidence="9" type="ORF">RIF29_31117</name>
</gene>
<evidence type="ECO:0000256" key="7">
    <source>
        <dbReference type="SAM" id="MobiDB-lite"/>
    </source>
</evidence>
<comment type="caution">
    <text evidence="9">The sequence shown here is derived from an EMBL/GenBank/DDBJ whole genome shotgun (WGS) entry which is preliminary data.</text>
</comment>
<dbReference type="GO" id="GO:0005634">
    <property type="term" value="C:nucleus"/>
    <property type="evidence" value="ECO:0007669"/>
    <property type="project" value="UniProtKB-SubCell"/>
</dbReference>
<dbReference type="PANTHER" id="PTHR16223">
    <property type="entry name" value="TRANSCRIPTION FACTOR BHLH83-RELATED"/>
    <property type="match status" value="1"/>
</dbReference>
<dbReference type="PROSITE" id="PS50888">
    <property type="entry name" value="BHLH"/>
    <property type="match status" value="1"/>
</dbReference>
<dbReference type="GO" id="GO:0000978">
    <property type="term" value="F:RNA polymerase II cis-regulatory region sequence-specific DNA binding"/>
    <property type="evidence" value="ECO:0007669"/>
    <property type="project" value="TreeGrafter"/>
</dbReference>
<evidence type="ECO:0000259" key="8">
    <source>
        <dbReference type="PROSITE" id="PS50888"/>
    </source>
</evidence>
<keyword evidence="4" id="KW-0238">DNA-binding</keyword>
<dbReference type="EMBL" id="JAYWIO010000006">
    <property type="protein sequence ID" value="KAK7257268.1"/>
    <property type="molecule type" value="Genomic_DNA"/>
</dbReference>
<evidence type="ECO:0000256" key="3">
    <source>
        <dbReference type="ARBA" id="ARBA00023015"/>
    </source>
</evidence>
<feature type="domain" description="BHLH" evidence="8">
    <location>
        <begin position="359"/>
        <end position="408"/>
    </location>
</feature>
<dbReference type="CDD" id="cd11393">
    <property type="entry name" value="bHLH_AtbHLH_like"/>
    <property type="match status" value="1"/>
</dbReference>
<feature type="region of interest" description="Disordered" evidence="7">
    <location>
        <begin position="183"/>
        <end position="216"/>
    </location>
</feature>
<keyword evidence="6" id="KW-0539">Nucleus</keyword>
<keyword evidence="10" id="KW-1185">Reference proteome</keyword>
<feature type="compositionally biased region" description="Polar residues" evidence="7">
    <location>
        <begin position="183"/>
        <end position="199"/>
    </location>
</feature>
<evidence type="ECO:0000256" key="1">
    <source>
        <dbReference type="ARBA" id="ARBA00004123"/>
    </source>
</evidence>
<proteinExistence type="predicted"/>
<dbReference type="GO" id="GO:0000981">
    <property type="term" value="F:DNA-binding transcription factor activity, RNA polymerase II-specific"/>
    <property type="evidence" value="ECO:0007669"/>
    <property type="project" value="TreeGrafter"/>
</dbReference>
<dbReference type="Gene3D" id="4.10.280.10">
    <property type="entry name" value="Helix-loop-helix DNA-binding domain"/>
    <property type="match status" value="1"/>
</dbReference>
<feature type="compositionally biased region" description="Polar residues" evidence="7">
    <location>
        <begin position="424"/>
        <end position="433"/>
    </location>
</feature>
<feature type="compositionally biased region" description="Basic and acidic residues" evidence="7">
    <location>
        <begin position="434"/>
        <end position="445"/>
    </location>
</feature>
<feature type="region of interest" description="Disordered" evidence="7">
    <location>
        <begin position="336"/>
        <end position="366"/>
    </location>
</feature>
<keyword evidence="3" id="KW-0805">Transcription regulation</keyword>
<dbReference type="SMART" id="SM00353">
    <property type="entry name" value="HLH"/>
    <property type="match status" value="1"/>
</dbReference>
<dbReference type="FunFam" id="4.10.280.10:FF:000032">
    <property type="entry name" value="Transcription factor bHLH123 family"/>
    <property type="match status" value="1"/>
</dbReference>
<evidence type="ECO:0000256" key="5">
    <source>
        <dbReference type="ARBA" id="ARBA00023163"/>
    </source>
</evidence>
<keyword evidence="5" id="KW-0804">Transcription</keyword>
<evidence type="ECO:0000313" key="10">
    <source>
        <dbReference type="Proteomes" id="UP001372338"/>
    </source>
</evidence>
<dbReference type="AlphaFoldDB" id="A0AAN9ENW4"/>
<protein>
    <recommendedName>
        <fullName evidence="8">BHLH domain-containing protein</fullName>
    </recommendedName>
</protein>
<comment type="subunit">
    <text evidence="2">Homodimer.</text>
</comment>
<dbReference type="PANTHER" id="PTHR16223:SF46">
    <property type="entry name" value="TRANSCRIPTION FACTOR BHLH123"/>
    <property type="match status" value="1"/>
</dbReference>
<feature type="region of interest" description="Disordered" evidence="7">
    <location>
        <begin position="423"/>
        <end position="445"/>
    </location>
</feature>
<dbReference type="SUPFAM" id="SSF47459">
    <property type="entry name" value="HLH, helix-loop-helix DNA-binding domain"/>
    <property type="match status" value="1"/>
</dbReference>
<dbReference type="Proteomes" id="UP001372338">
    <property type="component" value="Unassembled WGS sequence"/>
</dbReference>
<name>A0AAN9ENW4_CROPI</name>
<dbReference type="InterPro" id="IPR045239">
    <property type="entry name" value="bHLH95_bHLH"/>
</dbReference>
<dbReference type="InterPro" id="IPR036638">
    <property type="entry name" value="HLH_DNA-bd_sf"/>
</dbReference>
<dbReference type="InterPro" id="IPR045843">
    <property type="entry name" value="IND-like"/>
</dbReference>
<evidence type="ECO:0000256" key="2">
    <source>
        <dbReference type="ARBA" id="ARBA00011738"/>
    </source>
</evidence>
<organism evidence="9 10">
    <name type="scientific">Crotalaria pallida</name>
    <name type="common">Smooth rattlebox</name>
    <name type="synonym">Crotalaria striata</name>
    <dbReference type="NCBI Taxonomy" id="3830"/>
    <lineage>
        <taxon>Eukaryota</taxon>
        <taxon>Viridiplantae</taxon>
        <taxon>Streptophyta</taxon>
        <taxon>Embryophyta</taxon>
        <taxon>Tracheophyta</taxon>
        <taxon>Spermatophyta</taxon>
        <taxon>Magnoliopsida</taxon>
        <taxon>eudicotyledons</taxon>
        <taxon>Gunneridae</taxon>
        <taxon>Pentapetalae</taxon>
        <taxon>rosids</taxon>
        <taxon>fabids</taxon>
        <taxon>Fabales</taxon>
        <taxon>Fabaceae</taxon>
        <taxon>Papilionoideae</taxon>
        <taxon>50 kb inversion clade</taxon>
        <taxon>genistoids sensu lato</taxon>
        <taxon>core genistoids</taxon>
        <taxon>Crotalarieae</taxon>
        <taxon>Crotalaria</taxon>
    </lineage>
</organism>
<comment type="subcellular location">
    <subcellularLocation>
        <location evidence="1">Nucleus</location>
    </subcellularLocation>
</comment>
<accession>A0AAN9ENW4</accession>
<evidence type="ECO:0000313" key="9">
    <source>
        <dbReference type="EMBL" id="KAK7257268.1"/>
    </source>
</evidence>
<dbReference type="GO" id="GO:0046983">
    <property type="term" value="F:protein dimerization activity"/>
    <property type="evidence" value="ECO:0007669"/>
    <property type="project" value="InterPro"/>
</dbReference>
<sequence>MADDNQFQASGNWWETSRNMRFESEDQTQSSSSGLTNIGNFCWQQQQHQQQHEMVVDHVKPRSNNNSSIEGTTSSVQQVFHDHHHHHKLQQQDSCATNNSSNDPPNLHMMGLGLSSQAMDWNQASLLRSEKASESSFRSLLQENLHESGIGLSQQVQWRPEPPSTNEFKQVNRGFSLDQTQFSPQYSSGDSNVTSQGIPSNFHHTDHHNSTALYGNPSMLQGVILGPESNQQTQPQQGSFENRAMSFPYSSTSYGLNTNELIPSWSTTSKVPQFLRAAHPKQQPNNNNNQLHFTNNAPFWNASEAASIKDARSSFFPSMQPPFSTPNFDVQSKNISEVRDTGAVVKKSGSEPPPKRPRNETPSPLPAFKVRKEKMGDRITALQQLVSPFGKTDTASVLSEAIEYIKFLHEQVTVLSTPYMKSGVPTQHQQNSGKSKEAEGPKQDLRSRGLCLVPVSSTFPVTHEPTVDFWTPTFGGTYR</sequence>
<feature type="region of interest" description="Disordered" evidence="7">
    <location>
        <begin position="81"/>
        <end position="104"/>
    </location>
</feature>
<feature type="compositionally biased region" description="Polar residues" evidence="7">
    <location>
        <begin position="93"/>
        <end position="104"/>
    </location>
</feature>